<evidence type="ECO:0000256" key="4">
    <source>
        <dbReference type="ARBA" id="ARBA00023172"/>
    </source>
</evidence>
<proteinExistence type="inferred from homology"/>
<dbReference type="PANTHER" id="PTHR30563">
    <property type="entry name" value="DNA RECOMBINATION PROTEIN RMUC"/>
    <property type="match status" value="1"/>
</dbReference>
<sequence>MSPTIVITLAVGLILGFALGWLAQVARTGARVAQARADAEAYQRSEALAARSLSAASEDAARRQSAAIGAEVHHIVGPLRDTLGRLSEELRRTETDRVSAYAGLTEQVHGMRHLSAQLNTQTRALANALHTPHIRGRWGEFQLERVVELAGMTRHCDFDTQVGGSSADGSGVRPDMVVHLAGGRDIVVDAKVPLHAYLEAVNSDDPSHVEQARVAHARALRAHVSALSSKAYWTAFANTPEMVVLFIPSDPILESAARVDTDLIEYAFGKKVVLATPTTLVALLRTVALGWRQYALTEDAKVIHDLGYELYRRLTTVLGHVDKMGMSLRRTVEAYNSTVGAIDARLGVTARKLADLDAFTDQTAPLPDPGLIDDVVRQAVGDRGRV</sequence>
<evidence type="ECO:0000313" key="6">
    <source>
        <dbReference type="Proteomes" id="UP000550729"/>
    </source>
</evidence>
<keyword evidence="4" id="KW-0233">DNA recombination</keyword>
<reference evidence="5 6" key="1">
    <citation type="submission" date="2020-04" db="EMBL/GenBank/DDBJ databases">
        <title>Gordonia sp. nov. TBRC 11910.</title>
        <authorList>
            <person name="Suriyachadkun C."/>
        </authorList>
    </citation>
    <scope>NUCLEOTIDE SEQUENCE [LARGE SCALE GENOMIC DNA]</scope>
    <source>
        <strain evidence="5 6">TBRC 11910</strain>
    </source>
</reference>
<dbReference type="AlphaFoldDB" id="A0A848KZF8"/>
<dbReference type="Proteomes" id="UP000550729">
    <property type="component" value="Unassembled WGS sequence"/>
</dbReference>
<gene>
    <name evidence="5" type="ORF">HH308_11270</name>
</gene>
<evidence type="ECO:0000256" key="3">
    <source>
        <dbReference type="ARBA" id="ARBA00023054"/>
    </source>
</evidence>
<keyword evidence="3" id="KW-0175">Coiled coil</keyword>
<protein>
    <submittedName>
        <fullName evidence="5">DNA recombination protein RmuC</fullName>
    </submittedName>
</protein>
<dbReference type="EMBL" id="JABBNB010000010">
    <property type="protein sequence ID" value="NMO01793.1"/>
    <property type="molecule type" value="Genomic_DNA"/>
</dbReference>
<comment type="similarity">
    <text evidence="2">Belongs to the RmuC family.</text>
</comment>
<dbReference type="PANTHER" id="PTHR30563:SF0">
    <property type="entry name" value="DNA RECOMBINATION PROTEIN RMUC"/>
    <property type="match status" value="1"/>
</dbReference>
<name>A0A848KZF8_9ACTN</name>
<organism evidence="5 6">
    <name type="scientific">Gordonia asplenii</name>
    <dbReference type="NCBI Taxonomy" id="2725283"/>
    <lineage>
        <taxon>Bacteria</taxon>
        <taxon>Bacillati</taxon>
        <taxon>Actinomycetota</taxon>
        <taxon>Actinomycetes</taxon>
        <taxon>Mycobacteriales</taxon>
        <taxon>Gordoniaceae</taxon>
        <taxon>Gordonia</taxon>
    </lineage>
</organism>
<dbReference type="RefSeq" id="WP_170194307.1">
    <property type="nucleotide sequence ID" value="NZ_JABBNB010000010.1"/>
</dbReference>
<dbReference type="Pfam" id="PF02646">
    <property type="entry name" value="RmuC"/>
    <property type="match status" value="1"/>
</dbReference>
<evidence type="ECO:0000256" key="1">
    <source>
        <dbReference type="ARBA" id="ARBA00003416"/>
    </source>
</evidence>
<evidence type="ECO:0000313" key="5">
    <source>
        <dbReference type="EMBL" id="NMO01793.1"/>
    </source>
</evidence>
<accession>A0A848KZF8</accession>
<evidence type="ECO:0000256" key="2">
    <source>
        <dbReference type="ARBA" id="ARBA00009840"/>
    </source>
</evidence>
<dbReference type="GO" id="GO:0006310">
    <property type="term" value="P:DNA recombination"/>
    <property type="evidence" value="ECO:0007669"/>
    <property type="project" value="UniProtKB-KW"/>
</dbReference>
<dbReference type="InterPro" id="IPR003798">
    <property type="entry name" value="DNA_recombination_RmuC"/>
</dbReference>
<comment type="function">
    <text evidence="1">Involved in DNA recombination.</text>
</comment>
<keyword evidence="6" id="KW-1185">Reference proteome</keyword>
<comment type="caution">
    <text evidence="5">The sequence shown here is derived from an EMBL/GenBank/DDBJ whole genome shotgun (WGS) entry which is preliminary data.</text>
</comment>